<keyword evidence="2" id="KW-1185">Reference proteome</keyword>
<evidence type="ECO:0000313" key="1">
    <source>
        <dbReference type="EMBL" id="MBP1857213.1"/>
    </source>
</evidence>
<proteinExistence type="predicted"/>
<dbReference type="RefSeq" id="WP_209847800.1">
    <property type="nucleotide sequence ID" value="NZ_JAGGJV010000001.1"/>
</dbReference>
<protein>
    <submittedName>
        <fullName evidence="1">Uncharacterized protein</fullName>
    </submittedName>
</protein>
<reference evidence="1 2" key="1">
    <citation type="submission" date="2021-03" db="EMBL/GenBank/DDBJ databases">
        <title>Genomic Encyclopedia of Type Strains, Phase IV (KMG-IV): sequencing the most valuable type-strain genomes for metagenomic binning, comparative biology and taxonomic classification.</title>
        <authorList>
            <person name="Goeker M."/>
        </authorList>
    </citation>
    <scope>NUCLEOTIDE SEQUENCE [LARGE SCALE GENOMIC DNA]</scope>
    <source>
        <strain evidence="1 2">DSM 26427</strain>
    </source>
</reference>
<name>A0ABS4EH07_9HYPH</name>
<dbReference type="Proteomes" id="UP000823786">
    <property type="component" value="Unassembled WGS sequence"/>
</dbReference>
<sequence length="47" mass="5315">MLFIFSKPNFVQIAWNSKVPDSQSRVRNTVMSSPFGPLGFIRTRSIG</sequence>
<accession>A0ABS4EH07</accession>
<gene>
    <name evidence="1" type="ORF">J2Z75_000693</name>
</gene>
<dbReference type="EMBL" id="JAGGJV010000001">
    <property type="protein sequence ID" value="MBP1857213.1"/>
    <property type="molecule type" value="Genomic_DNA"/>
</dbReference>
<comment type="caution">
    <text evidence="1">The sequence shown here is derived from an EMBL/GenBank/DDBJ whole genome shotgun (WGS) entry which is preliminary data.</text>
</comment>
<organism evidence="1 2">
    <name type="scientific">Rhizobium herbae</name>
    <dbReference type="NCBI Taxonomy" id="508661"/>
    <lineage>
        <taxon>Bacteria</taxon>
        <taxon>Pseudomonadati</taxon>
        <taxon>Pseudomonadota</taxon>
        <taxon>Alphaproteobacteria</taxon>
        <taxon>Hyphomicrobiales</taxon>
        <taxon>Rhizobiaceae</taxon>
        <taxon>Rhizobium/Agrobacterium group</taxon>
        <taxon>Rhizobium</taxon>
    </lineage>
</organism>
<evidence type="ECO:0000313" key="2">
    <source>
        <dbReference type="Proteomes" id="UP000823786"/>
    </source>
</evidence>